<evidence type="ECO:0000256" key="6">
    <source>
        <dbReference type="SAM" id="SignalP"/>
    </source>
</evidence>
<evidence type="ECO:0000256" key="1">
    <source>
        <dbReference type="ARBA" id="ARBA00004370"/>
    </source>
</evidence>
<evidence type="ECO:0000313" key="8">
    <source>
        <dbReference type="EMBL" id="KAG5278063.1"/>
    </source>
</evidence>
<keyword evidence="6" id="KW-0732">Signal</keyword>
<feature type="chain" id="PRO_5043719813" description="Immunoglobulin domain-containing protein" evidence="6">
    <location>
        <begin position="20"/>
        <end position="372"/>
    </location>
</feature>
<keyword evidence="5" id="KW-1133">Transmembrane helix</keyword>
<keyword evidence="9" id="KW-1185">Reference proteome</keyword>
<dbReference type="Pfam" id="PF07686">
    <property type="entry name" value="V-set"/>
    <property type="match status" value="1"/>
</dbReference>
<gene>
    <name evidence="8" type="ORF">AALO_G00094770</name>
</gene>
<dbReference type="InterPro" id="IPR003599">
    <property type="entry name" value="Ig_sub"/>
</dbReference>
<dbReference type="SUPFAM" id="SSF48726">
    <property type="entry name" value="Immunoglobulin"/>
    <property type="match status" value="2"/>
</dbReference>
<organism evidence="8 9">
    <name type="scientific">Alosa alosa</name>
    <name type="common">allis shad</name>
    <dbReference type="NCBI Taxonomy" id="278164"/>
    <lineage>
        <taxon>Eukaryota</taxon>
        <taxon>Metazoa</taxon>
        <taxon>Chordata</taxon>
        <taxon>Craniata</taxon>
        <taxon>Vertebrata</taxon>
        <taxon>Euteleostomi</taxon>
        <taxon>Actinopterygii</taxon>
        <taxon>Neopterygii</taxon>
        <taxon>Teleostei</taxon>
        <taxon>Clupei</taxon>
        <taxon>Clupeiformes</taxon>
        <taxon>Clupeoidei</taxon>
        <taxon>Clupeidae</taxon>
        <taxon>Alosa</taxon>
    </lineage>
</organism>
<dbReference type="InterPro" id="IPR036179">
    <property type="entry name" value="Ig-like_dom_sf"/>
</dbReference>
<evidence type="ECO:0000313" key="9">
    <source>
        <dbReference type="Proteomes" id="UP000823561"/>
    </source>
</evidence>
<dbReference type="EMBL" id="JADWDJ010000007">
    <property type="protein sequence ID" value="KAG5278063.1"/>
    <property type="molecule type" value="Genomic_DNA"/>
</dbReference>
<dbReference type="SMART" id="SM00409">
    <property type="entry name" value="IG"/>
    <property type="match status" value="2"/>
</dbReference>
<feature type="signal peptide" evidence="6">
    <location>
        <begin position="1"/>
        <end position="19"/>
    </location>
</feature>
<keyword evidence="2 5" id="KW-0812">Transmembrane</keyword>
<dbReference type="PANTHER" id="PTHR11860:SF118">
    <property type="entry name" value="CMRF35-LIKE MOLECULE 3-RELATED"/>
    <property type="match status" value="1"/>
</dbReference>
<dbReference type="InterPro" id="IPR050671">
    <property type="entry name" value="CD300_family_receptors"/>
</dbReference>
<feature type="domain" description="Immunoglobulin" evidence="7">
    <location>
        <begin position="20"/>
        <end position="112"/>
    </location>
</feature>
<dbReference type="Gene3D" id="2.60.40.10">
    <property type="entry name" value="Immunoglobulins"/>
    <property type="match status" value="2"/>
</dbReference>
<dbReference type="Proteomes" id="UP000823561">
    <property type="component" value="Chromosome 7"/>
</dbReference>
<feature type="domain" description="Immunoglobulin" evidence="7">
    <location>
        <begin position="120"/>
        <end position="219"/>
    </location>
</feature>
<evidence type="ECO:0000256" key="4">
    <source>
        <dbReference type="SAM" id="MobiDB-lite"/>
    </source>
</evidence>
<feature type="region of interest" description="Disordered" evidence="4">
    <location>
        <begin position="263"/>
        <end position="372"/>
    </location>
</feature>
<evidence type="ECO:0000256" key="2">
    <source>
        <dbReference type="ARBA" id="ARBA00022692"/>
    </source>
</evidence>
<dbReference type="GO" id="GO:0005886">
    <property type="term" value="C:plasma membrane"/>
    <property type="evidence" value="ECO:0007669"/>
    <property type="project" value="TreeGrafter"/>
</dbReference>
<dbReference type="InterPro" id="IPR013106">
    <property type="entry name" value="Ig_V-set"/>
</dbReference>
<accession>A0AAV6GSH0</accession>
<comment type="subcellular location">
    <subcellularLocation>
        <location evidence="1">Membrane</location>
    </subcellularLocation>
</comment>
<evidence type="ECO:0000256" key="3">
    <source>
        <dbReference type="ARBA" id="ARBA00023136"/>
    </source>
</evidence>
<keyword evidence="3 5" id="KW-0472">Membrane</keyword>
<feature type="compositionally biased region" description="Basic and acidic residues" evidence="4">
    <location>
        <begin position="344"/>
        <end position="354"/>
    </location>
</feature>
<dbReference type="GO" id="GO:0004888">
    <property type="term" value="F:transmembrane signaling receptor activity"/>
    <property type="evidence" value="ECO:0007669"/>
    <property type="project" value="TreeGrafter"/>
</dbReference>
<dbReference type="AlphaFoldDB" id="A0AAV6GSH0"/>
<evidence type="ECO:0000256" key="5">
    <source>
        <dbReference type="SAM" id="Phobius"/>
    </source>
</evidence>
<proteinExistence type="predicted"/>
<sequence>MRAAVMSFILLIVVSESVCDIQVKGFVGGALLIKCTFDEKYKNKNKFFCKSRDNRCPFESQAKDSRYKEFHERAERLYVVFIKQLALTDTGDYRCVLDNDENKYTEVTINIKPDDCCTQTLTVNSHVGGHADIPCKYPSESKDNRKFFCRQRNVFTCDNLISASSRRFSVADDKAQSIFTVRISNVSSSRDSGVYWCGVRTGGNTDSVTLLTEVTLKVQDPERPTQPPSLPPAVSPLIIGGCLTLAVLMLGIIVFMYLRCRHNRTSNPTPPSGDLITRTPRDKEQTCADREINDPDRPPPRPLTERRSPVSNTREEGHPADIIDPSDPTDLSDGPSYATVHFHRNPEQRSRDSTGDAQQAEDSSCEYATVKH</sequence>
<comment type="caution">
    <text evidence="8">The sequence shown here is derived from an EMBL/GenBank/DDBJ whole genome shotgun (WGS) entry which is preliminary data.</text>
</comment>
<feature type="transmembrane region" description="Helical" evidence="5">
    <location>
        <begin position="237"/>
        <end position="258"/>
    </location>
</feature>
<dbReference type="CDD" id="cd05716">
    <property type="entry name" value="IgV_pIgR_like"/>
    <property type="match status" value="1"/>
</dbReference>
<protein>
    <recommendedName>
        <fullName evidence="7">Immunoglobulin domain-containing protein</fullName>
    </recommendedName>
</protein>
<evidence type="ECO:0000259" key="7">
    <source>
        <dbReference type="SMART" id="SM00409"/>
    </source>
</evidence>
<feature type="compositionally biased region" description="Basic and acidic residues" evidence="4">
    <location>
        <begin position="279"/>
        <end position="321"/>
    </location>
</feature>
<reference evidence="8" key="1">
    <citation type="submission" date="2020-10" db="EMBL/GenBank/DDBJ databases">
        <title>Chromosome-scale genome assembly of the Allis shad, Alosa alosa.</title>
        <authorList>
            <person name="Margot Z."/>
            <person name="Christophe K."/>
            <person name="Cabau C."/>
            <person name="Louis A."/>
            <person name="Berthelot C."/>
            <person name="Parey E."/>
            <person name="Roest Crollius H."/>
            <person name="Montfort J."/>
            <person name="Robinson-Rechavi M."/>
            <person name="Bucao C."/>
            <person name="Bouchez O."/>
            <person name="Gislard M."/>
            <person name="Lluch J."/>
            <person name="Milhes M."/>
            <person name="Lampietro C."/>
            <person name="Lopez Roques C."/>
            <person name="Donnadieu C."/>
            <person name="Braasch I."/>
            <person name="Desvignes T."/>
            <person name="Postlethwait J."/>
            <person name="Bobe J."/>
            <person name="Guiguen Y."/>
        </authorList>
    </citation>
    <scope>NUCLEOTIDE SEQUENCE</scope>
    <source>
        <strain evidence="8">M-15738</strain>
        <tissue evidence="8">Blood</tissue>
    </source>
</reference>
<dbReference type="InterPro" id="IPR013783">
    <property type="entry name" value="Ig-like_fold"/>
</dbReference>
<dbReference type="PANTHER" id="PTHR11860">
    <property type="entry name" value="POLYMERIC-IMMUNOGLOBULIN RECEPTOR"/>
    <property type="match status" value="1"/>
</dbReference>
<name>A0AAV6GSH0_9TELE</name>